<evidence type="ECO:0000256" key="3">
    <source>
        <dbReference type="SAM" id="Coils"/>
    </source>
</evidence>
<feature type="coiled-coil region" evidence="3">
    <location>
        <begin position="149"/>
        <end position="176"/>
    </location>
</feature>
<sequence length="352" mass="39270">MSDEDDHKRTIVYAESALAYIKRNVLPAYPRSYEFWYTYCAGYNHGLNRAINDVLKQKGRVSTEEMQSIYGRFLSPNKLGDQLDEVGDKVSREVEDLVDALKMGADATSDYGTLLERAGEKLKKLKDPENLEVFVTHLMKSTHSAVASNRKLESQLLESKRQIENLQSSLETIRYESLTDELTTLNNRKHFDTSIGRLIANAAESKRGFALLLTDIDHFKKFNDTWGHQTGDQVLRLVALAVKQNVKNGDVPCRYGGEEFAILLPQTGLQEAVEVAELIRNSVMSKELVKRSTGENLGRITISIGISIFRPDDTTHSIIGRADEALYAAKAAGRNAVKTESDLPSNQASDVA</sequence>
<dbReference type="SMART" id="SM00267">
    <property type="entry name" value="GGDEF"/>
    <property type="match status" value="1"/>
</dbReference>
<dbReference type="PROSITE" id="PS50887">
    <property type="entry name" value="GGDEF"/>
    <property type="match status" value="1"/>
</dbReference>
<comment type="caution">
    <text evidence="5">The sequence shown here is derived from an EMBL/GenBank/DDBJ whole genome shotgun (WGS) entry which is preliminary data.</text>
</comment>
<evidence type="ECO:0000313" key="6">
    <source>
        <dbReference type="Proteomes" id="UP000598467"/>
    </source>
</evidence>
<dbReference type="SUPFAM" id="SSF55073">
    <property type="entry name" value="Nucleotide cyclase"/>
    <property type="match status" value="1"/>
</dbReference>
<comment type="catalytic activity">
    <reaction evidence="2">
        <text>2 GTP = 3',3'-c-di-GMP + 2 diphosphate</text>
        <dbReference type="Rhea" id="RHEA:24898"/>
        <dbReference type="ChEBI" id="CHEBI:33019"/>
        <dbReference type="ChEBI" id="CHEBI:37565"/>
        <dbReference type="ChEBI" id="CHEBI:58805"/>
        <dbReference type="EC" id="2.7.7.65"/>
    </reaction>
</comment>
<dbReference type="EMBL" id="JABFCZ010000008">
    <property type="protein sequence ID" value="MBD1546280.1"/>
    <property type="molecule type" value="Genomic_DNA"/>
</dbReference>
<dbReference type="GO" id="GO:1902201">
    <property type="term" value="P:negative regulation of bacterial-type flagellum-dependent cell motility"/>
    <property type="evidence" value="ECO:0007669"/>
    <property type="project" value="TreeGrafter"/>
</dbReference>
<accession>A0A926S5L3</accession>
<evidence type="ECO:0000313" key="5">
    <source>
        <dbReference type="EMBL" id="MBD1546280.1"/>
    </source>
</evidence>
<evidence type="ECO:0000256" key="2">
    <source>
        <dbReference type="ARBA" id="ARBA00034247"/>
    </source>
</evidence>
<protein>
    <recommendedName>
        <fullName evidence="1">diguanylate cyclase</fullName>
        <ecNumber evidence="1">2.7.7.65</ecNumber>
    </recommendedName>
</protein>
<dbReference type="InterPro" id="IPR043128">
    <property type="entry name" value="Rev_trsase/Diguanyl_cyclase"/>
</dbReference>
<gene>
    <name evidence="5" type="ORF">HK439_08405</name>
</gene>
<feature type="domain" description="GGDEF" evidence="4">
    <location>
        <begin position="207"/>
        <end position="342"/>
    </location>
</feature>
<dbReference type="Proteomes" id="UP000598467">
    <property type="component" value="Unassembled WGS sequence"/>
</dbReference>
<dbReference type="Pfam" id="PF00990">
    <property type="entry name" value="GGDEF"/>
    <property type="match status" value="1"/>
</dbReference>
<dbReference type="Gene3D" id="3.30.70.270">
    <property type="match status" value="1"/>
</dbReference>
<dbReference type="CDD" id="cd01949">
    <property type="entry name" value="GGDEF"/>
    <property type="match status" value="1"/>
</dbReference>
<dbReference type="EC" id="2.7.7.65" evidence="1"/>
<dbReference type="InterPro" id="IPR050469">
    <property type="entry name" value="Diguanylate_Cyclase"/>
</dbReference>
<dbReference type="PANTHER" id="PTHR45138:SF9">
    <property type="entry name" value="DIGUANYLATE CYCLASE DGCM-RELATED"/>
    <property type="match status" value="1"/>
</dbReference>
<dbReference type="GO" id="GO:0005886">
    <property type="term" value="C:plasma membrane"/>
    <property type="evidence" value="ECO:0007669"/>
    <property type="project" value="TreeGrafter"/>
</dbReference>
<proteinExistence type="predicted"/>
<organism evidence="5 6">
    <name type="scientific">Roseibium aggregatum</name>
    <dbReference type="NCBI Taxonomy" id="187304"/>
    <lineage>
        <taxon>Bacteria</taxon>
        <taxon>Pseudomonadati</taxon>
        <taxon>Pseudomonadota</taxon>
        <taxon>Alphaproteobacteria</taxon>
        <taxon>Hyphomicrobiales</taxon>
        <taxon>Stappiaceae</taxon>
        <taxon>Roseibium</taxon>
    </lineage>
</organism>
<keyword evidence="3" id="KW-0175">Coiled coil</keyword>
<evidence type="ECO:0000256" key="1">
    <source>
        <dbReference type="ARBA" id="ARBA00012528"/>
    </source>
</evidence>
<dbReference type="GO" id="GO:0043709">
    <property type="term" value="P:cell adhesion involved in single-species biofilm formation"/>
    <property type="evidence" value="ECO:0007669"/>
    <property type="project" value="TreeGrafter"/>
</dbReference>
<dbReference type="RefSeq" id="WP_190290953.1">
    <property type="nucleotide sequence ID" value="NZ_JABFCZ010000008.1"/>
</dbReference>
<dbReference type="GO" id="GO:0052621">
    <property type="term" value="F:diguanylate cyclase activity"/>
    <property type="evidence" value="ECO:0007669"/>
    <property type="project" value="UniProtKB-EC"/>
</dbReference>
<dbReference type="InterPro" id="IPR029787">
    <property type="entry name" value="Nucleotide_cyclase"/>
</dbReference>
<dbReference type="PANTHER" id="PTHR45138">
    <property type="entry name" value="REGULATORY COMPONENTS OF SENSORY TRANSDUCTION SYSTEM"/>
    <property type="match status" value="1"/>
</dbReference>
<dbReference type="NCBIfam" id="TIGR00254">
    <property type="entry name" value="GGDEF"/>
    <property type="match status" value="1"/>
</dbReference>
<name>A0A926S5L3_9HYPH</name>
<evidence type="ECO:0000259" key="4">
    <source>
        <dbReference type="PROSITE" id="PS50887"/>
    </source>
</evidence>
<dbReference type="AlphaFoldDB" id="A0A926S5L3"/>
<dbReference type="InterPro" id="IPR000160">
    <property type="entry name" value="GGDEF_dom"/>
</dbReference>
<reference evidence="5" key="1">
    <citation type="submission" date="2020-05" db="EMBL/GenBank/DDBJ databases">
        <title>Identification of trans-AT polyketide cluster in two marine bacteria, producers of a novel glutaramide-containing polyketide sesbanimide D and analogs.</title>
        <authorList>
            <person name="Kacar D."/>
            <person name="Rodriguez P."/>
            <person name="Canedo L."/>
            <person name="Gonzalez E."/>
            <person name="Galan B."/>
            <person name="De La Calle F."/>
            <person name="Garcia J.L."/>
        </authorList>
    </citation>
    <scope>NUCLEOTIDE SEQUENCE</scope>
    <source>
        <strain evidence="5">PHM038</strain>
    </source>
</reference>
<dbReference type="FunFam" id="3.30.70.270:FF:000001">
    <property type="entry name" value="Diguanylate cyclase domain protein"/>
    <property type="match status" value="1"/>
</dbReference>